<comment type="caution">
    <text evidence="2">The sequence shown here is derived from an EMBL/GenBank/DDBJ whole genome shotgun (WGS) entry which is preliminary data.</text>
</comment>
<dbReference type="Proteomes" id="UP000708208">
    <property type="component" value="Unassembled WGS sequence"/>
</dbReference>
<feature type="compositionally biased region" description="Polar residues" evidence="1">
    <location>
        <begin position="68"/>
        <end position="79"/>
    </location>
</feature>
<dbReference type="AlphaFoldDB" id="A0A8J2KS89"/>
<feature type="region of interest" description="Disordered" evidence="1">
    <location>
        <begin position="1"/>
        <end position="33"/>
    </location>
</feature>
<protein>
    <submittedName>
        <fullName evidence="2">Uncharacterized protein</fullName>
    </submittedName>
</protein>
<keyword evidence="3" id="KW-1185">Reference proteome</keyword>
<sequence>MTSKDKLEVVLEDDADADVDNEDGDADEDNDVPEDEVVAVVKERERGSISISEGLGKRKVSVESNFRRMSTLSQSNGGYSSHPIRRGRRRAVTTQDHKMCALVQTRLKLGDIM</sequence>
<reference evidence="2" key="1">
    <citation type="submission" date="2021-06" db="EMBL/GenBank/DDBJ databases">
        <authorList>
            <person name="Hodson N. C."/>
            <person name="Mongue J. A."/>
            <person name="Jaron S. K."/>
        </authorList>
    </citation>
    <scope>NUCLEOTIDE SEQUENCE</scope>
</reference>
<proteinExistence type="predicted"/>
<evidence type="ECO:0000313" key="2">
    <source>
        <dbReference type="EMBL" id="CAG7818841.1"/>
    </source>
</evidence>
<evidence type="ECO:0000256" key="1">
    <source>
        <dbReference type="SAM" id="MobiDB-lite"/>
    </source>
</evidence>
<name>A0A8J2KS89_9HEXA</name>
<organism evidence="2 3">
    <name type="scientific">Allacma fusca</name>
    <dbReference type="NCBI Taxonomy" id="39272"/>
    <lineage>
        <taxon>Eukaryota</taxon>
        <taxon>Metazoa</taxon>
        <taxon>Ecdysozoa</taxon>
        <taxon>Arthropoda</taxon>
        <taxon>Hexapoda</taxon>
        <taxon>Collembola</taxon>
        <taxon>Symphypleona</taxon>
        <taxon>Sminthuridae</taxon>
        <taxon>Allacma</taxon>
    </lineage>
</organism>
<gene>
    <name evidence="2" type="ORF">AFUS01_LOCUS29319</name>
</gene>
<dbReference type="EMBL" id="CAJVCH010431877">
    <property type="protein sequence ID" value="CAG7818841.1"/>
    <property type="molecule type" value="Genomic_DNA"/>
</dbReference>
<dbReference type="OrthoDB" id="6130753at2759"/>
<evidence type="ECO:0000313" key="3">
    <source>
        <dbReference type="Proteomes" id="UP000708208"/>
    </source>
</evidence>
<feature type="compositionally biased region" description="Acidic residues" evidence="1">
    <location>
        <begin position="10"/>
        <end position="33"/>
    </location>
</feature>
<feature type="region of interest" description="Disordered" evidence="1">
    <location>
        <begin position="68"/>
        <end position="93"/>
    </location>
</feature>
<accession>A0A8J2KS89</accession>